<dbReference type="GeneID" id="6081850"/>
<gene>
    <name evidence="2" type="ORF">LACBIDRAFT_331846</name>
</gene>
<sequence>MPSYQLLLMVDDPQLNATYGGGQWGTSTYFQWYGGSIGWPIFADSTSATLTGFVFLSFEGIAIAFGGNTPKVFGDSQTLTVSIDGAPPYNTSYNDPTPQSYVQWYQSPILPEGTHNITLTHMAGTALDYAVISAGQNTPLTGKTVIVDNEDPSIRFTGSWTRNTDRFHSGTEGYPFHNSTHQSTTSGTSFIFRFSGTSLNVYGILHWADLGTLSASYTLDGATTALTYSVTTSSSNYQDNTYDQHNFLLYSNSSLTASDHTLVVKVTECVNQTYYAESHFTRLYQWNIAYHHHINPRGSYINIHEIALTILTILFARAALETNAGSAVLLQSGPPRVVHKSSRSRGGETADISTSRGNGMEMREARPSVAPPAYQEL</sequence>
<feature type="region of interest" description="Disordered" evidence="1">
    <location>
        <begin position="335"/>
        <end position="377"/>
    </location>
</feature>
<evidence type="ECO:0000313" key="3">
    <source>
        <dbReference type="Proteomes" id="UP000001194"/>
    </source>
</evidence>
<dbReference type="Proteomes" id="UP000001194">
    <property type="component" value="Unassembled WGS sequence"/>
</dbReference>
<evidence type="ECO:0000256" key="1">
    <source>
        <dbReference type="SAM" id="MobiDB-lite"/>
    </source>
</evidence>
<dbReference type="KEGG" id="lbc:LACBIDRAFT_331846"/>
<dbReference type="HOGENOM" id="CLU_036216_1_0_1"/>
<protein>
    <submittedName>
        <fullName evidence="2">Predicted protein</fullName>
    </submittedName>
</protein>
<evidence type="ECO:0000313" key="2">
    <source>
        <dbReference type="EMBL" id="EDR03078.1"/>
    </source>
</evidence>
<dbReference type="Gene3D" id="2.60.120.260">
    <property type="entry name" value="Galactose-binding domain-like"/>
    <property type="match status" value="2"/>
</dbReference>
<dbReference type="RefSeq" id="XP_001886219.1">
    <property type="nucleotide sequence ID" value="XM_001886184.1"/>
</dbReference>
<name>B0DQR5_LACBS</name>
<dbReference type="OrthoDB" id="2756615at2759"/>
<organism evidence="3">
    <name type="scientific">Laccaria bicolor (strain S238N-H82 / ATCC MYA-4686)</name>
    <name type="common">Bicoloured deceiver</name>
    <name type="synonym">Laccaria laccata var. bicolor</name>
    <dbReference type="NCBI Taxonomy" id="486041"/>
    <lineage>
        <taxon>Eukaryota</taxon>
        <taxon>Fungi</taxon>
        <taxon>Dikarya</taxon>
        <taxon>Basidiomycota</taxon>
        <taxon>Agaricomycotina</taxon>
        <taxon>Agaricomycetes</taxon>
        <taxon>Agaricomycetidae</taxon>
        <taxon>Agaricales</taxon>
        <taxon>Agaricineae</taxon>
        <taxon>Hydnangiaceae</taxon>
        <taxon>Laccaria</taxon>
    </lineage>
</organism>
<proteinExistence type="predicted"/>
<dbReference type="InParanoid" id="B0DQR5"/>
<dbReference type="AlphaFoldDB" id="B0DQR5"/>
<reference evidence="2 3" key="1">
    <citation type="journal article" date="2008" name="Nature">
        <title>The genome of Laccaria bicolor provides insights into mycorrhizal symbiosis.</title>
        <authorList>
            <person name="Martin F."/>
            <person name="Aerts A."/>
            <person name="Ahren D."/>
            <person name="Brun A."/>
            <person name="Danchin E.G.J."/>
            <person name="Duchaussoy F."/>
            <person name="Gibon J."/>
            <person name="Kohler A."/>
            <person name="Lindquist E."/>
            <person name="Pereda V."/>
            <person name="Salamov A."/>
            <person name="Shapiro H.J."/>
            <person name="Wuyts J."/>
            <person name="Blaudez D."/>
            <person name="Buee M."/>
            <person name="Brokstein P."/>
            <person name="Canbaeck B."/>
            <person name="Cohen D."/>
            <person name="Courty P.E."/>
            <person name="Coutinho P.M."/>
            <person name="Delaruelle C."/>
            <person name="Detter J.C."/>
            <person name="Deveau A."/>
            <person name="DiFazio S."/>
            <person name="Duplessis S."/>
            <person name="Fraissinet-Tachet L."/>
            <person name="Lucic E."/>
            <person name="Frey-Klett P."/>
            <person name="Fourrey C."/>
            <person name="Feussner I."/>
            <person name="Gay G."/>
            <person name="Grimwood J."/>
            <person name="Hoegger P.J."/>
            <person name="Jain P."/>
            <person name="Kilaru S."/>
            <person name="Labbe J."/>
            <person name="Lin Y.C."/>
            <person name="Legue V."/>
            <person name="Le Tacon F."/>
            <person name="Marmeisse R."/>
            <person name="Melayah D."/>
            <person name="Montanini B."/>
            <person name="Muratet M."/>
            <person name="Nehls U."/>
            <person name="Niculita-Hirzel H."/>
            <person name="Oudot-Le Secq M.P."/>
            <person name="Peter M."/>
            <person name="Quesneville H."/>
            <person name="Rajashekar B."/>
            <person name="Reich M."/>
            <person name="Rouhier N."/>
            <person name="Schmutz J."/>
            <person name="Yin T."/>
            <person name="Chalot M."/>
            <person name="Henrissat B."/>
            <person name="Kuees U."/>
            <person name="Lucas S."/>
            <person name="Van de Peer Y."/>
            <person name="Podila G.K."/>
            <person name="Polle A."/>
            <person name="Pukkila P.J."/>
            <person name="Richardson P.M."/>
            <person name="Rouze P."/>
            <person name="Sanders I.R."/>
            <person name="Stajich J.E."/>
            <person name="Tunlid A."/>
            <person name="Tuskan G."/>
            <person name="Grigoriev I.V."/>
        </authorList>
    </citation>
    <scope>NUCLEOTIDE SEQUENCE [LARGE SCALE GENOMIC DNA]</scope>
    <source>
        <strain evidence="3">S238N-H82 / ATCC MYA-4686</strain>
    </source>
</reference>
<keyword evidence="3" id="KW-1185">Reference proteome</keyword>
<accession>B0DQR5</accession>
<dbReference type="EMBL" id="DS547126">
    <property type="protein sequence ID" value="EDR03078.1"/>
    <property type="molecule type" value="Genomic_DNA"/>
</dbReference>